<feature type="domain" description="HECT" evidence="4">
    <location>
        <begin position="329"/>
        <end position="360"/>
    </location>
</feature>
<gene>
    <name evidence="5" type="ORF">F7725_024556</name>
</gene>
<evidence type="ECO:0000313" key="5">
    <source>
        <dbReference type="EMBL" id="KAF3842605.1"/>
    </source>
</evidence>
<accession>A0A7J5XZM3</accession>
<dbReference type="Gene3D" id="3.90.1750.10">
    <property type="entry name" value="Hect, E3 ligase catalytic domains"/>
    <property type="match status" value="1"/>
</dbReference>
<sequence>MYCPFCGQQQASKSAFCRSCGKDIKFLCDVDKTGTSGEAKKSTLELFQTFRSVKEKERRACFKKKKTPSKDNLKVVKISVGLMGLKDGVLETVRGTVPPLLMRPESDADELQRAAEQKMKTFDRNVHGGPYVLLYPDGTKITNIPGTEVPFTLNEYKEAVGKAYQRITLYICTAEDFFTSSQETSSESNSSDSEVIIMSPTSAEFNAADTLAWEPADGESGTDSAAPVYFLTHKRAQEHQEVCWKLRAILKYTQLYAPIVIEDKDDSDSVECSHDTPEDTEVDQQSLSEITANLALEIDHRAVSRFNICRSNIWDGAVRGFKRATFSEKKDILVKFSDDEGRFEEGGPKREFLSLLMKELNKRPIFDGPVESRYLVYNSTGSVLEDEYYLAGKMIAVSIVHGGPGPNFLSEDLVSYISGQSSFKASVGDITDEEIGKVLQEYSPSVEILQDLMIRNSAMLQTAGCFRHAGLESLQFLTALQQHATVLTPALCHADGPDPCSLSCRRCLLQRWKICSSLNLVNREAQKGSGRESYELLGRLSSRLNDSSVTLEEVLMFATGVPCVPPAGMSPLPRLQFLCSTTSTFPMANTCANILKLPLLDTYGAFKANMNFGINNSPGFGFKAGLESLQFLTALQQHATVLTPALCHADGPDPCSLSCRRS</sequence>
<evidence type="ECO:0000313" key="6">
    <source>
        <dbReference type="Proteomes" id="UP000518266"/>
    </source>
</evidence>
<proteinExistence type="predicted"/>
<comment type="caution">
    <text evidence="5">The sequence shown here is derived from an EMBL/GenBank/DDBJ whole genome shotgun (WGS) entry which is preliminary data.</text>
</comment>
<protein>
    <recommendedName>
        <fullName evidence="4">HECT domain-containing protein</fullName>
    </recommendedName>
</protein>
<keyword evidence="2 3" id="KW-0833">Ubl conjugation pathway</keyword>
<evidence type="ECO:0000256" key="2">
    <source>
        <dbReference type="ARBA" id="ARBA00022786"/>
    </source>
</evidence>
<feature type="domain" description="HECT" evidence="4">
    <location>
        <begin position="554"/>
        <end position="623"/>
    </location>
</feature>
<dbReference type="Proteomes" id="UP000518266">
    <property type="component" value="Unassembled WGS sequence"/>
</dbReference>
<dbReference type="InterPro" id="IPR000569">
    <property type="entry name" value="HECT_dom"/>
</dbReference>
<dbReference type="Pfam" id="PF00632">
    <property type="entry name" value="HECT"/>
    <property type="match status" value="1"/>
</dbReference>
<organism evidence="5 6">
    <name type="scientific">Dissostichus mawsoni</name>
    <name type="common">Antarctic cod</name>
    <dbReference type="NCBI Taxonomy" id="36200"/>
    <lineage>
        <taxon>Eukaryota</taxon>
        <taxon>Metazoa</taxon>
        <taxon>Chordata</taxon>
        <taxon>Craniata</taxon>
        <taxon>Vertebrata</taxon>
        <taxon>Euteleostomi</taxon>
        <taxon>Actinopterygii</taxon>
        <taxon>Neopterygii</taxon>
        <taxon>Teleostei</taxon>
        <taxon>Neoteleostei</taxon>
        <taxon>Acanthomorphata</taxon>
        <taxon>Eupercaria</taxon>
        <taxon>Perciformes</taxon>
        <taxon>Notothenioidei</taxon>
        <taxon>Nototheniidae</taxon>
        <taxon>Dissostichus</taxon>
    </lineage>
</organism>
<comment type="caution">
    <text evidence="3">Lacks conserved residue(s) required for the propagation of feature annotation.</text>
</comment>
<keyword evidence="1" id="KW-0808">Transferase</keyword>
<evidence type="ECO:0000256" key="3">
    <source>
        <dbReference type="PROSITE-ProRule" id="PRU00104"/>
    </source>
</evidence>
<dbReference type="AlphaFoldDB" id="A0A7J5XZM3"/>
<feature type="active site" description="Glycyl thioester intermediate" evidence="3">
    <location>
        <position position="591"/>
    </location>
</feature>
<dbReference type="SUPFAM" id="SSF56204">
    <property type="entry name" value="Hect, E3 ligase catalytic domain"/>
    <property type="match status" value="2"/>
</dbReference>
<dbReference type="InterPro" id="IPR035983">
    <property type="entry name" value="Hect_E3_ubiquitin_ligase"/>
</dbReference>
<dbReference type="Gene3D" id="3.30.2410.10">
    <property type="entry name" value="Hect, E3 ligase catalytic domain"/>
    <property type="match status" value="1"/>
</dbReference>
<dbReference type="GO" id="GO:0004842">
    <property type="term" value="F:ubiquitin-protein transferase activity"/>
    <property type="evidence" value="ECO:0007669"/>
    <property type="project" value="InterPro"/>
</dbReference>
<dbReference type="OrthoDB" id="2384350at2759"/>
<reference evidence="5 6" key="1">
    <citation type="submission" date="2020-03" db="EMBL/GenBank/DDBJ databases">
        <title>Dissostichus mawsoni Genome sequencing and assembly.</title>
        <authorList>
            <person name="Park H."/>
        </authorList>
    </citation>
    <scope>NUCLEOTIDE SEQUENCE [LARGE SCALE GENOMIC DNA]</scope>
    <source>
        <strain evidence="5">DM0001</strain>
        <tissue evidence="5">Muscle</tissue>
    </source>
</reference>
<dbReference type="EMBL" id="JAAKFY010000019">
    <property type="protein sequence ID" value="KAF3842605.1"/>
    <property type="molecule type" value="Genomic_DNA"/>
</dbReference>
<dbReference type="PROSITE" id="PS50237">
    <property type="entry name" value="HECT"/>
    <property type="match status" value="2"/>
</dbReference>
<dbReference type="SMART" id="SM00119">
    <property type="entry name" value="HECTc"/>
    <property type="match status" value="1"/>
</dbReference>
<evidence type="ECO:0000259" key="4">
    <source>
        <dbReference type="PROSITE" id="PS50237"/>
    </source>
</evidence>
<name>A0A7J5XZM3_DISMA</name>
<evidence type="ECO:0000256" key="1">
    <source>
        <dbReference type="ARBA" id="ARBA00022679"/>
    </source>
</evidence>
<keyword evidence="6" id="KW-1185">Reference proteome</keyword>